<comment type="caution">
    <text evidence="2">The sequence shown here is derived from an EMBL/GenBank/DDBJ whole genome shotgun (WGS) entry which is preliminary data.</text>
</comment>
<dbReference type="PANTHER" id="PTHR31286:SF178">
    <property type="entry name" value="DUF4283 DOMAIN-CONTAINING PROTEIN"/>
    <property type="match status" value="1"/>
</dbReference>
<dbReference type="EMBL" id="VEPZ02001417">
    <property type="protein sequence ID" value="KAE8674521.1"/>
    <property type="molecule type" value="Genomic_DNA"/>
</dbReference>
<keyword evidence="3" id="KW-1185">Reference proteome</keyword>
<gene>
    <name evidence="2" type="ORF">F3Y22_tig00111745pilonHSYRG00040</name>
</gene>
<protein>
    <recommendedName>
        <fullName evidence="4">DUF4283 domain-containing protein</fullName>
    </recommendedName>
</protein>
<accession>A0A6A2XF90</accession>
<organism evidence="2 3">
    <name type="scientific">Hibiscus syriacus</name>
    <name type="common">Rose of Sharon</name>
    <dbReference type="NCBI Taxonomy" id="106335"/>
    <lineage>
        <taxon>Eukaryota</taxon>
        <taxon>Viridiplantae</taxon>
        <taxon>Streptophyta</taxon>
        <taxon>Embryophyta</taxon>
        <taxon>Tracheophyta</taxon>
        <taxon>Spermatophyta</taxon>
        <taxon>Magnoliopsida</taxon>
        <taxon>eudicotyledons</taxon>
        <taxon>Gunneridae</taxon>
        <taxon>Pentapetalae</taxon>
        <taxon>rosids</taxon>
        <taxon>malvids</taxon>
        <taxon>Malvales</taxon>
        <taxon>Malvaceae</taxon>
        <taxon>Malvoideae</taxon>
        <taxon>Hibiscus</taxon>
    </lineage>
</organism>
<feature type="region of interest" description="Disordered" evidence="1">
    <location>
        <begin position="281"/>
        <end position="304"/>
    </location>
</feature>
<dbReference type="InterPro" id="IPR040256">
    <property type="entry name" value="At4g02000-like"/>
</dbReference>
<evidence type="ECO:0000313" key="3">
    <source>
        <dbReference type="Proteomes" id="UP000436088"/>
    </source>
</evidence>
<dbReference type="AlphaFoldDB" id="A0A6A2XF90"/>
<name>A0A6A2XF90_HIBSY</name>
<evidence type="ECO:0008006" key="4">
    <source>
        <dbReference type="Google" id="ProtNLM"/>
    </source>
</evidence>
<dbReference type="Proteomes" id="UP000436088">
    <property type="component" value="Unassembled WGS sequence"/>
</dbReference>
<dbReference type="PANTHER" id="PTHR31286">
    <property type="entry name" value="GLYCINE-RICH CELL WALL STRUCTURAL PROTEIN 1.8-LIKE"/>
    <property type="match status" value="1"/>
</dbReference>
<evidence type="ECO:0000256" key="1">
    <source>
        <dbReference type="SAM" id="MobiDB-lite"/>
    </source>
</evidence>
<feature type="region of interest" description="Disordered" evidence="1">
    <location>
        <begin position="217"/>
        <end position="239"/>
    </location>
</feature>
<proteinExistence type="predicted"/>
<reference evidence="2" key="1">
    <citation type="submission" date="2019-09" db="EMBL/GenBank/DDBJ databases">
        <title>Draft genome information of white flower Hibiscus syriacus.</title>
        <authorList>
            <person name="Kim Y.-M."/>
        </authorList>
    </citation>
    <scope>NUCLEOTIDE SEQUENCE [LARGE SCALE GENOMIC DNA]</scope>
    <source>
        <strain evidence="2">YM2019G1</strain>
    </source>
</reference>
<sequence>MAEEVVPQPPKLRWYLLDRFQLRGTTSIILSKAKLLLIQVSSVEEKVAVLERTPWSFGADFLAIKDFETHLSLDEYDFSMLAIWLRIYNVPLGWMNREIGEELGNALGKLLAVDLREGEGRLGDFLRIRVELDCKSPLRRCLTHGTKADGQPRICPIKYERLPCFCHRCGIIGHSGSSARTKRMTMKGVLDTGSGSKSNQLRRWRAPLMTLTVTPDESAKGAEATSQTGMCKEEEKPRNETGKPVCLEITASETNWVVEDATLNPKKSCTRTVTEETEIAIEASGQSKPPIPTVEAAGQSRPEP</sequence>
<evidence type="ECO:0000313" key="2">
    <source>
        <dbReference type="EMBL" id="KAE8674521.1"/>
    </source>
</evidence>